<name>A0A2P5F4C8_TREOI</name>
<protein>
    <recommendedName>
        <fullName evidence="6">LRR domain containing protein</fullName>
    </recommendedName>
</protein>
<dbReference type="InterPro" id="IPR044974">
    <property type="entry name" value="Disease_R_plants"/>
</dbReference>
<dbReference type="Gene3D" id="3.80.10.10">
    <property type="entry name" value="Ribonuclease Inhibitor"/>
    <property type="match status" value="1"/>
</dbReference>
<organism evidence="4 5">
    <name type="scientific">Trema orientale</name>
    <name type="common">Charcoal tree</name>
    <name type="synonym">Celtis orientalis</name>
    <dbReference type="NCBI Taxonomy" id="63057"/>
    <lineage>
        <taxon>Eukaryota</taxon>
        <taxon>Viridiplantae</taxon>
        <taxon>Streptophyta</taxon>
        <taxon>Embryophyta</taxon>
        <taxon>Tracheophyta</taxon>
        <taxon>Spermatophyta</taxon>
        <taxon>Magnoliopsida</taxon>
        <taxon>eudicotyledons</taxon>
        <taxon>Gunneridae</taxon>
        <taxon>Pentapetalae</taxon>
        <taxon>rosids</taxon>
        <taxon>fabids</taxon>
        <taxon>Rosales</taxon>
        <taxon>Cannabaceae</taxon>
        <taxon>Trema</taxon>
    </lineage>
</organism>
<sequence>LFRLWIAVDFVKAREGKTLMEEAERYLNELVERNLVSLEIIDGVFIDGKKSEFGENKYRRISVYGSTETIPKSIKLNSGVRSIFLFSFNDELINMSSLPTLFQNFKLLKVLDFQFAPLDNLPKKVGNLFHLRVKIQNGFGYLENLETLEDVEVHLDWVVFAKELEKLSKLKRLGVSNLSEESTRAMISAATKKLNHLEHLSLRTDDQDKILDVEPI</sequence>
<dbReference type="GO" id="GO:0098542">
    <property type="term" value="P:defense response to other organism"/>
    <property type="evidence" value="ECO:0007669"/>
    <property type="project" value="TreeGrafter"/>
</dbReference>
<feature type="non-terminal residue" evidence="4">
    <location>
        <position position="1"/>
    </location>
</feature>
<keyword evidence="5" id="KW-1185">Reference proteome</keyword>
<evidence type="ECO:0000256" key="1">
    <source>
        <dbReference type="ARBA" id="ARBA00022737"/>
    </source>
</evidence>
<reference evidence="5" key="1">
    <citation type="submission" date="2016-06" db="EMBL/GenBank/DDBJ databases">
        <title>Parallel loss of symbiosis genes in relatives of nitrogen-fixing non-legume Parasponia.</title>
        <authorList>
            <person name="Van Velzen R."/>
            <person name="Holmer R."/>
            <person name="Bu F."/>
            <person name="Rutten L."/>
            <person name="Van Zeijl A."/>
            <person name="Liu W."/>
            <person name="Santuari L."/>
            <person name="Cao Q."/>
            <person name="Sharma T."/>
            <person name="Shen D."/>
            <person name="Roswanjaya Y."/>
            <person name="Wardhani T."/>
            <person name="Kalhor M.S."/>
            <person name="Jansen J."/>
            <person name="Van den Hoogen J."/>
            <person name="Gungor B."/>
            <person name="Hartog M."/>
            <person name="Hontelez J."/>
            <person name="Verver J."/>
            <person name="Yang W.-C."/>
            <person name="Schijlen E."/>
            <person name="Repin R."/>
            <person name="Schilthuizen M."/>
            <person name="Schranz E."/>
            <person name="Heidstra R."/>
            <person name="Miyata K."/>
            <person name="Fedorova E."/>
            <person name="Kohlen W."/>
            <person name="Bisseling T."/>
            <person name="Smit S."/>
            <person name="Geurts R."/>
        </authorList>
    </citation>
    <scope>NUCLEOTIDE SEQUENCE [LARGE SCALE GENOMIC DNA]</scope>
    <source>
        <strain evidence="5">cv. RG33-2</strain>
    </source>
</reference>
<evidence type="ECO:0008006" key="6">
    <source>
        <dbReference type="Google" id="ProtNLM"/>
    </source>
</evidence>
<dbReference type="SUPFAM" id="SSF52047">
    <property type="entry name" value="RNI-like"/>
    <property type="match status" value="1"/>
</dbReference>
<dbReference type="AlphaFoldDB" id="A0A2P5F4C8"/>
<dbReference type="Pfam" id="PF23559">
    <property type="entry name" value="WHD_DRP"/>
    <property type="match status" value="1"/>
</dbReference>
<dbReference type="STRING" id="63057.A0A2P5F4C8"/>
<comment type="caution">
    <text evidence="4">The sequence shown here is derived from an EMBL/GenBank/DDBJ whole genome shotgun (WGS) entry which is preliminary data.</text>
</comment>
<dbReference type="InParanoid" id="A0A2P5F4C8"/>
<evidence type="ECO:0000313" key="4">
    <source>
        <dbReference type="EMBL" id="PON92609.1"/>
    </source>
</evidence>
<dbReference type="PANTHER" id="PTHR23155:SF1205">
    <property type="entry name" value="DISEASE RESISTANCE PROTEIN RPM1"/>
    <property type="match status" value="1"/>
</dbReference>
<dbReference type="OrthoDB" id="1435630at2759"/>
<evidence type="ECO:0000313" key="5">
    <source>
        <dbReference type="Proteomes" id="UP000237000"/>
    </source>
</evidence>
<dbReference type="EMBL" id="JXTC01000064">
    <property type="protein sequence ID" value="PON92609.1"/>
    <property type="molecule type" value="Genomic_DNA"/>
</dbReference>
<feature type="domain" description="Disease resistance protein winged helix" evidence="2">
    <location>
        <begin position="1"/>
        <end position="37"/>
    </location>
</feature>
<dbReference type="Proteomes" id="UP000237000">
    <property type="component" value="Unassembled WGS sequence"/>
</dbReference>
<keyword evidence="1" id="KW-0677">Repeat</keyword>
<dbReference type="InterPro" id="IPR032675">
    <property type="entry name" value="LRR_dom_sf"/>
</dbReference>
<evidence type="ECO:0000259" key="3">
    <source>
        <dbReference type="Pfam" id="PF23598"/>
    </source>
</evidence>
<dbReference type="PANTHER" id="PTHR23155">
    <property type="entry name" value="DISEASE RESISTANCE PROTEIN RP"/>
    <property type="match status" value="1"/>
</dbReference>
<evidence type="ECO:0000259" key="2">
    <source>
        <dbReference type="Pfam" id="PF23559"/>
    </source>
</evidence>
<proteinExistence type="predicted"/>
<dbReference type="Pfam" id="PF23598">
    <property type="entry name" value="LRR_14"/>
    <property type="match status" value="1"/>
</dbReference>
<dbReference type="InterPro" id="IPR058922">
    <property type="entry name" value="WHD_DRP"/>
</dbReference>
<gene>
    <name evidence="4" type="ORF">TorRG33x02_117030</name>
</gene>
<feature type="domain" description="Disease resistance R13L4/SHOC-2-like LRR" evidence="3">
    <location>
        <begin position="94"/>
        <end position="206"/>
    </location>
</feature>
<dbReference type="InterPro" id="IPR055414">
    <property type="entry name" value="LRR_R13L4/SHOC2-like"/>
</dbReference>
<accession>A0A2P5F4C8</accession>